<name>A0A9D4ADB8_9ROSI</name>
<gene>
    <name evidence="1" type="ORF">J1N35_011482</name>
</gene>
<protein>
    <submittedName>
        <fullName evidence="1">Uncharacterized protein</fullName>
    </submittedName>
</protein>
<accession>A0A9D4ADB8</accession>
<proteinExistence type="predicted"/>
<evidence type="ECO:0000313" key="2">
    <source>
        <dbReference type="Proteomes" id="UP000828251"/>
    </source>
</evidence>
<dbReference type="AlphaFoldDB" id="A0A9D4ADB8"/>
<organism evidence="1 2">
    <name type="scientific">Gossypium stocksii</name>
    <dbReference type="NCBI Taxonomy" id="47602"/>
    <lineage>
        <taxon>Eukaryota</taxon>
        <taxon>Viridiplantae</taxon>
        <taxon>Streptophyta</taxon>
        <taxon>Embryophyta</taxon>
        <taxon>Tracheophyta</taxon>
        <taxon>Spermatophyta</taxon>
        <taxon>Magnoliopsida</taxon>
        <taxon>eudicotyledons</taxon>
        <taxon>Gunneridae</taxon>
        <taxon>Pentapetalae</taxon>
        <taxon>rosids</taxon>
        <taxon>malvids</taxon>
        <taxon>Malvales</taxon>
        <taxon>Malvaceae</taxon>
        <taxon>Malvoideae</taxon>
        <taxon>Gossypium</taxon>
    </lineage>
</organism>
<evidence type="ECO:0000313" key="1">
    <source>
        <dbReference type="EMBL" id="KAH1107714.1"/>
    </source>
</evidence>
<comment type="caution">
    <text evidence="1">The sequence shown here is derived from an EMBL/GenBank/DDBJ whole genome shotgun (WGS) entry which is preliminary data.</text>
</comment>
<dbReference type="EMBL" id="JAIQCV010000004">
    <property type="protein sequence ID" value="KAH1107714.1"/>
    <property type="molecule type" value="Genomic_DNA"/>
</dbReference>
<sequence length="104" mass="11561">MLSWEAWPSGPHRMWDYPKRFKLSMINKGGKAEPDESKALKCGSMMLNSAKAKMSHKQKGLILESAIRTALEMLEVRQIDAKLVESLVGLPPMREVGCALDFGG</sequence>
<keyword evidence="2" id="KW-1185">Reference proteome</keyword>
<dbReference type="Proteomes" id="UP000828251">
    <property type="component" value="Unassembled WGS sequence"/>
</dbReference>
<reference evidence="1 2" key="1">
    <citation type="journal article" date="2021" name="Plant Biotechnol. J.">
        <title>Multi-omics assisted identification of the key and species-specific regulatory components of drought-tolerant mechanisms in Gossypium stocksii.</title>
        <authorList>
            <person name="Yu D."/>
            <person name="Ke L."/>
            <person name="Zhang D."/>
            <person name="Wu Y."/>
            <person name="Sun Y."/>
            <person name="Mei J."/>
            <person name="Sun J."/>
            <person name="Sun Y."/>
        </authorList>
    </citation>
    <scope>NUCLEOTIDE SEQUENCE [LARGE SCALE GENOMIC DNA]</scope>
    <source>
        <strain evidence="2">cv. E1</strain>
        <tissue evidence="1">Leaf</tissue>
    </source>
</reference>